<comment type="caution">
    <text evidence="1">The sequence shown here is derived from an EMBL/GenBank/DDBJ whole genome shotgun (WGS) entry which is preliminary data.</text>
</comment>
<dbReference type="Proteomes" id="UP000178288">
    <property type="component" value="Unassembled WGS sequence"/>
</dbReference>
<reference evidence="1 2" key="1">
    <citation type="journal article" date="2016" name="Nat. Commun.">
        <title>Thousands of microbial genomes shed light on interconnected biogeochemical processes in an aquifer system.</title>
        <authorList>
            <person name="Anantharaman K."/>
            <person name="Brown C.T."/>
            <person name="Hug L.A."/>
            <person name="Sharon I."/>
            <person name="Castelle C.J."/>
            <person name="Probst A.J."/>
            <person name="Thomas B.C."/>
            <person name="Singh A."/>
            <person name="Wilkins M.J."/>
            <person name="Karaoz U."/>
            <person name="Brodie E.L."/>
            <person name="Williams K.H."/>
            <person name="Hubbard S.S."/>
            <person name="Banfield J.F."/>
        </authorList>
    </citation>
    <scope>NUCLEOTIDE SEQUENCE [LARGE SCALE GENOMIC DNA]</scope>
</reference>
<proteinExistence type="predicted"/>
<accession>A0A1G2UYH9</accession>
<name>A0A1G2UYH9_9BACT</name>
<dbReference type="EMBL" id="MHWV01000006">
    <property type="protein sequence ID" value="OHB14443.1"/>
    <property type="molecule type" value="Genomic_DNA"/>
</dbReference>
<sequence length="183" mass="21231">MMWGVNELLVLAKPPYRWFCFSLRRHRMESRKPHPPIFSCLFPNKKGKQHQELTIDDVPNSKEVFLFRGSYDRSGRIFYGYRWADSHVELKAPYQGNKIDDVEELAVEVFSLVTWHSGIFPEKPRDLRPRFASDPNWTWHEEAGHVAHVGWPATTYSGLSTVEHLEFYGHFLLLADKKGGSGA</sequence>
<evidence type="ECO:0000313" key="1">
    <source>
        <dbReference type="EMBL" id="OHB14443.1"/>
    </source>
</evidence>
<protein>
    <submittedName>
        <fullName evidence="1">Uncharacterized protein</fullName>
    </submittedName>
</protein>
<organism evidence="1 2">
    <name type="scientific">Candidatus Zambryskibacteria bacterium RIFCSPLOWO2_12_FULL_45_14</name>
    <dbReference type="NCBI Taxonomy" id="1802778"/>
    <lineage>
        <taxon>Bacteria</taxon>
        <taxon>Candidatus Zambryskiibacteriota</taxon>
    </lineage>
</organism>
<evidence type="ECO:0000313" key="2">
    <source>
        <dbReference type="Proteomes" id="UP000178288"/>
    </source>
</evidence>
<dbReference type="AlphaFoldDB" id="A0A1G2UYH9"/>
<gene>
    <name evidence="1" type="ORF">A3G05_00025</name>
</gene>